<comment type="caution">
    <text evidence="1">The sequence shown here is derived from an EMBL/GenBank/DDBJ whole genome shotgun (WGS) entry which is preliminary data.</text>
</comment>
<organism evidence="1 2">
    <name type="scientific">Stephania yunnanensis</name>
    <dbReference type="NCBI Taxonomy" id="152371"/>
    <lineage>
        <taxon>Eukaryota</taxon>
        <taxon>Viridiplantae</taxon>
        <taxon>Streptophyta</taxon>
        <taxon>Embryophyta</taxon>
        <taxon>Tracheophyta</taxon>
        <taxon>Spermatophyta</taxon>
        <taxon>Magnoliopsida</taxon>
        <taxon>Ranunculales</taxon>
        <taxon>Menispermaceae</taxon>
        <taxon>Menispermoideae</taxon>
        <taxon>Cissampelideae</taxon>
        <taxon>Stephania</taxon>
    </lineage>
</organism>
<sequence>MRCDVGDEDLPARGVEGRRRPVGRELARSHSVADLLLRLGEGLASTVPCFEDDEAVAFGLPGVLVHDDIALFDLAEVEEGVEEDLVGGVPAEAVDEDLAVDGVGVGGFADSVDDRAVLHRRLFEDLDELVFPERF</sequence>
<dbReference type="Proteomes" id="UP001420932">
    <property type="component" value="Unassembled WGS sequence"/>
</dbReference>
<dbReference type="AlphaFoldDB" id="A0AAP0L8V2"/>
<evidence type="ECO:0000313" key="1">
    <source>
        <dbReference type="EMBL" id="KAK9164519.1"/>
    </source>
</evidence>
<accession>A0AAP0L8V2</accession>
<keyword evidence="2" id="KW-1185">Reference proteome</keyword>
<evidence type="ECO:0000313" key="2">
    <source>
        <dbReference type="Proteomes" id="UP001420932"/>
    </source>
</evidence>
<reference evidence="1 2" key="1">
    <citation type="submission" date="2024-01" db="EMBL/GenBank/DDBJ databases">
        <title>Genome assemblies of Stephania.</title>
        <authorList>
            <person name="Yang L."/>
        </authorList>
    </citation>
    <scope>NUCLEOTIDE SEQUENCE [LARGE SCALE GENOMIC DNA]</scope>
    <source>
        <strain evidence="1">YNDBR</strain>
        <tissue evidence="1">Leaf</tissue>
    </source>
</reference>
<protein>
    <submittedName>
        <fullName evidence="1">Uncharacterized protein</fullName>
    </submittedName>
</protein>
<proteinExistence type="predicted"/>
<dbReference type="EMBL" id="JBBNAF010000002">
    <property type="protein sequence ID" value="KAK9164519.1"/>
    <property type="molecule type" value="Genomic_DNA"/>
</dbReference>
<gene>
    <name evidence="1" type="ORF">Syun_005421</name>
</gene>
<name>A0AAP0L8V2_9MAGN</name>